<dbReference type="PANTHER" id="PTHR43798:SF33">
    <property type="entry name" value="HYDROLASE, PUTATIVE (AFU_ORTHOLOGUE AFUA_2G14860)-RELATED"/>
    <property type="match status" value="1"/>
</dbReference>
<reference evidence="2 3" key="1">
    <citation type="submission" date="2020-04" db="EMBL/GenBank/DDBJ databases">
        <title>MicrobeNet Type strains.</title>
        <authorList>
            <person name="Nicholson A.C."/>
        </authorList>
    </citation>
    <scope>NUCLEOTIDE SEQUENCE [LARGE SCALE GENOMIC DNA]</scope>
    <source>
        <strain evidence="2 3">JCM 12354</strain>
    </source>
</reference>
<evidence type="ECO:0000259" key="1">
    <source>
        <dbReference type="Pfam" id="PF00561"/>
    </source>
</evidence>
<keyword evidence="3" id="KW-1185">Reference proteome</keyword>
<dbReference type="RefSeq" id="WP_067867514.1">
    <property type="nucleotide sequence ID" value="NZ_JAAXOP010000002.1"/>
</dbReference>
<protein>
    <submittedName>
        <fullName evidence="2">Alpha/beta hydrolase</fullName>
    </submittedName>
</protein>
<dbReference type="InterPro" id="IPR000073">
    <property type="entry name" value="AB_hydrolase_1"/>
</dbReference>
<gene>
    <name evidence="2" type="ORF">HGA08_05885</name>
</gene>
<dbReference type="Proteomes" id="UP000565711">
    <property type="component" value="Unassembled WGS sequence"/>
</dbReference>
<dbReference type="PRINTS" id="PR00111">
    <property type="entry name" value="ABHYDROLASE"/>
</dbReference>
<name>A0A846XVH6_9NOCA</name>
<keyword evidence="2" id="KW-0378">Hydrolase</keyword>
<proteinExistence type="predicted"/>
<organism evidence="2 3">
    <name type="scientific">Nocardia vermiculata</name>
    <dbReference type="NCBI Taxonomy" id="257274"/>
    <lineage>
        <taxon>Bacteria</taxon>
        <taxon>Bacillati</taxon>
        <taxon>Actinomycetota</taxon>
        <taxon>Actinomycetes</taxon>
        <taxon>Mycobacteriales</taxon>
        <taxon>Nocardiaceae</taxon>
        <taxon>Nocardia</taxon>
    </lineage>
</organism>
<dbReference type="Gene3D" id="3.40.50.1820">
    <property type="entry name" value="alpha/beta hydrolase"/>
    <property type="match status" value="1"/>
</dbReference>
<dbReference type="AlphaFoldDB" id="A0A846XVH6"/>
<evidence type="ECO:0000313" key="3">
    <source>
        <dbReference type="Proteomes" id="UP000565711"/>
    </source>
</evidence>
<dbReference type="InterPro" id="IPR050266">
    <property type="entry name" value="AB_hydrolase_sf"/>
</dbReference>
<accession>A0A846XVH6</accession>
<comment type="caution">
    <text evidence="2">The sequence shown here is derived from an EMBL/GenBank/DDBJ whole genome shotgun (WGS) entry which is preliminary data.</text>
</comment>
<sequence>MSTTELNHGWAGAASGPVTVVLHGGGPGCHAASDFAALMALRPHRRWLWVDLPGYGGSPARTDASASRLSTAARALDELLTRRGCGPVDVVAQSLGGVVALHLAADHPELLRRLVLIGSQPVPAPGGRDDVRREPSLGLRARAQYYGGTGPGVEKMRMLLTELEWYDANLIPEATVEARYQASTTPTALAAATASAPVGDPDLDPGAVAAPTLVVWGSHDPFGGPDYASALADALPRGDLAVVGRTAHHPQAERPATVAALTEAFLTDWS</sequence>
<dbReference type="GO" id="GO:0047372">
    <property type="term" value="F:monoacylglycerol lipase activity"/>
    <property type="evidence" value="ECO:0007669"/>
    <property type="project" value="TreeGrafter"/>
</dbReference>
<feature type="domain" description="AB hydrolase-1" evidence="1">
    <location>
        <begin position="19"/>
        <end position="255"/>
    </location>
</feature>
<dbReference type="InterPro" id="IPR029058">
    <property type="entry name" value="AB_hydrolase_fold"/>
</dbReference>
<evidence type="ECO:0000313" key="2">
    <source>
        <dbReference type="EMBL" id="NKY49744.1"/>
    </source>
</evidence>
<dbReference type="PANTHER" id="PTHR43798">
    <property type="entry name" value="MONOACYLGLYCEROL LIPASE"/>
    <property type="match status" value="1"/>
</dbReference>
<dbReference type="GO" id="GO:0016020">
    <property type="term" value="C:membrane"/>
    <property type="evidence" value="ECO:0007669"/>
    <property type="project" value="TreeGrafter"/>
</dbReference>
<dbReference type="Pfam" id="PF00561">
    <property type="entry name" value="Abhydrolase_1"/>
    <property type="match status" value="1"/>
</dbReference>
<dbReference type="GO" id="GO:0046464">
    <property type="term" value="P:acylglycerol catabolic process"/>
    <property type="evidence" value="ECO:0007669"/>
    <property type="project" value="TreeGrafter"/>
</dbReference>
<dbReference type="SUPFAM" id="SSF53474">
    <property type="entry name" value="alpha/beta-Hydrolases"/>
    <property type="match status" value="1"/>
</dbReference>
<dbReference type="EMBL" id="JAAXOP010000002">
    <property type="protein sequence ID" value="NKY49744.1"/>
    <property type="molecule type" value="Genomic_DNA"/>
</dbReference>